<dbReference type="AlphaFoldDB" id="A0A699S9G1"/>
<protein>
    <recommendedName>
        <fullName evidence="2">RNA-directed DNA polymerase, eukaryota, reverse transcriptase zinc-binding domain protein</fullName>
    </recommendedName>
</protein>
<organism evidence="1">
    <name type="scientific">Tanacetum cinerariifolium</name>
    <name type="common">Dalmatian daisy</name>
    <name type="synonym">Chrysanthemum cinerariifolium</name>
    <dbReference type="NCBI Taxonomy" id="118510"/>
    <lineage>
        <taxon>Eukaryota</taxon>
        <taxon>Viridiplantae</taxon>
        <taxon>Streptophyta</taxon>
        <taxon>Embryophyta</taxon>
        <taxon>Tracheophyta</taxon>
        <taxon>Spermatophyta</taxon>
        <taxon>Magnoliopsida</taxon>
        <taxon>eudicotyledons</taxon>
        <taxon>Gunneridae</taxon>
        <taxon>Pentapetalae</taxon>
        <taxon>asterids</taxon>
        <taxon>campanulids</taxon>
        <taxon>Asterales</taxon>
        <taxon>Asteraceae</taxon>
        <taxon>Asteroideae</taxon>
        <taxon>Anthemideae</taxon>
        <taxon>Anthemidinae</taxon>
        <taxon>Tanacetum</taxon>
    </lineage>
</organism>
<reference evidence="1" key="1">
    <citation type="journal article" date="2019" name="Sci. Rep.">
        <title>Draft genome of Tanacetum cinerariifolium, the natural source of mosquito coil.</title>
        <authorList>
            <person name="Yamashiro T."/>
            <person name="Shiraishi A."/>
            <person name="Satake H."/>
            <person name="Nakayama K."/>
        </authorList>
    </citation>
    <scope>NUCLEOTIDE SEQUENCE</scope>
</reference>
<proteinExistence type="predicted"/>
<dbReference type="EMBL" id="BKCJ011146215">
    <property type="protein sequence ID" value="GFC93950.1"/>
    <property type="molecule type" value="Genomic_DNA"/>
</dbReference>
<comment type="caution">
    <text evidence="1">The sequence shown here is derived from an EMBL/GenBank/DDBJ whole genome shotgun (WGS) entry which is preliminary data.</text>
</comment>
<evidence type="ECO:0000313" key="1">
    <source>
        <dbReference type="EMBL" id="GFC93950.1"/>
    </source>
</evidence>
<accession>A0A699S9G1</accession>
<name>A0A699S9G1_TANCI</name>
<evidence type="ECO:0008006" key="2">
    <source>
        <dbReference type="Google" id="ProtNLM"/>
    </source>
</evidence>
<sequence length="122" mass="13646">DKGNLHANVVWFREELDKLQSDLDNDPSNVGIQEKEATAVVSFNEALLMEKKFLKQKVFLGQPGTTTDFIVNDLFPIKLNDNEALEMVRDISNQEVKSAMFSMGSDKSPGPNGFTTAFFKES</sequence>
<gene>
    <name evidence="1" type="ORF">Tci_865920</name>
</gene>
<feature type="non-terminal residue" evidence="1">
    <location>
        <position position="1"/>
    </location>
</feature>